<accession>A0A290WXJ9</accession>
<dbReference type="RefSeq" id="WP_096235442.1">
    <property type="nucleotide sequence ID" value="NZ_CP023422.1"/>
</dbReference>
<feature type="signal peptide" evidence="1">
    <location>
        <begin position="1"/>
        <end position="22"/>
    </location>
</feature>
<dbReference type="Proteomes" id="UP000218437">
    <property type="component" value="Chromosome"/>
</dbReference>
<dbReference type="EMBL" id="CP023422">
    <property type="protein sequence ID" value="ATD61428.1"/>
    <property type="molecule type" value="Genomic_DNA"/>
</dbReference>
<organism evidence="2 3">
    <name type="scientific">Janthinobacterium svalbardensis</name>
    <dbReference type="NCBI Taxonomy" id="368607"/>
    <lineage>
        <taxon>Bacteria</taxon>
        <taxon>Pseudomonadati</taxon>
        <taxon>Pseudomonadota</taxon>
        <taxon>Betaproteobacteria</taxon>
        <taxon>Burkholderiales</taxon>
        <taxon>Oxalobacteraceae</taxon>
        <taxon>Janthinobacterium</taxon>
    </lineage>
</organism>
<reference evidence="2 3" key="1">
    <citation type="submission" date="2017-09" db="EMBL/GenBank/DDBJ databases">
        <title>Complete genome sequence of Janthinobacterium svalbardensis PAMC 27463.</title>
        <authorList>
            <person name="Cho Y.-J."/>
            <person name="Cho A."/>
            <person name="Kim O.-S."/>
            <person name="Lee J.-I."/>
        </authorList>
    </citation>
    <scope>NUCLEOTIDE SEQUENCE [LARGE SCALE GENOMIC DNA]</scope>
    <source>
        <strain evidence="2 3">PAMC 27463</strain>
    </source>
</reference>
<evidence type="ECO:0000313" key="2">
    <source>
        <dbReference type="EMBL" id="ATD61428.1"/>
    </source>
</evidence>
<keyword evidence="1" id="KW-0732">Signal</keyword>
<sequence length="348" mass="40100">MFLRSSTTLLALLVLMMGSAIAADIKKPIKHYLYFNHRELNGENITSDKALSDPRFSGAQIVYTWRSLEPEQDRYDFSAIRHDIAYLDSIGKKLWIQLQEKSFTPRHNVPAYLLSDPRYQGGIIKQSMLSAPERDPNKAVTDDEYGWSPKMWEVPVRERYQRLIRALGKEFDGKIEGINFSESSIDIGVEDSKGNTIFPDDFKPQQYVDAIKENMRVLAGAFPHTTTMVYLNFLPGEWLPWTDKGYMRSLFAQAQTLQMGVGGPDLMPYRKSHMGQSYGFIKNYPANLVKGMAVQDGNLRQINPRTKKKNSVEDLLDFARDYLDLDYIFWVEDEPYFSNEVLKKLPVH</sequence>
<dbReference type="KEGG" id="jsv:CNX70_15620"/>
<evidence type="ECO:0000256" key="1">
    <source>
        <dbReference type="SAM" id="SignalP"/>
    </source>
</evidence>
<dbReference type="AlphaFoldDB" id="A0A290WXJ9"/>
<evidence type="ECO:0000313" key="3">
    <source>
        <dbReference type="Proteomes" id="UP000218437"/>
    </source>
</evidence>
<dbReference type="InterPro" id="IPR017853">
    <property type="entry name" value="GH"/>
</dbReference>
<name>A0A290WXJ9_9BURK</name>
<dbReference type="SUPFAM" id="SSF51445">
    <property type="entry name" value="(Trans)glycosidases"/>
    <property type="match status" value="1"/>
</dbReference>
<keyword evidence="3" id="KW-1185">Reference proteome</keyword>
<dbReference type="Gene3D" id="3.20.20.80">
    <property type="entry name" value="Glycosidases"/>
    <property type="match status" value="1"/>
</dbReference>
<evidence type="ECO:0008006" key="4">
    <source>
        <dbReference type="Google" id="ProtNLM"/>
    </source>
</evidence>
<proteinExistence type="predicted"/>
<gene>
    <name evidence="2" type="ORF">CNX70_15620</name>
</gene>
<feature type="chain" id="PRO_5012764513" description="Glycoside hydrolase" evidence="1">
    <location>
        <begin position="23"/>
        <end position="348"/>
    </location>
</feature>
<protein>
    <recommendedName>
        <fullName evidence="4">Glycoside hydrolase</fullName>
    </recommendedName>
</protein>